<evidence type="ECO:0000256" key="1">
    <source>
        <dbReference type="SAM" id="SignalP"/>
    </source>
</evidence>
<reference evidence="2 3" key="1">
    <citation type="submission" date="2016-12" db="EMBL/GenBank/DDBJ databases">
        <title>The genomes of Aspergillus section Nigri reveals drivers in fungal speciation.</title>
        <authorList>
            <consortium name="DOE Joint Genome Institute"/>
            <person name="Vesth T.C."/>
            <person name="Nybo J."/>
            <person name="Theobald S."/>
            <person name="Brandl J."/>
            <person name="Frisvad J.C."/>
            <person name="Nielsen K.F."/>
            <person name="Lyhne E.K."/>
            <person name="Kogle M.E."/>
            <person name="Kuo A."/>
            <person name="Riley R."/>
            <person name="Clum A."/>
            <person name="Nolan M."/>
            <person name="Lipzen A."/>
            <person name="Salamov A."/>
            <person name="Henrissat B."/>
            <person name="Wiebenga A."/>
            <person name="De Vries R.P."/>
            <person name="Grigoriev I.V."/>
            <person name="Mortensen U.H."/>
            <person name="Andersen M.R."/>
            <person name="Baker S.E."/>
        </authorList>
    </citation>
    <scope>NUCLEOTIDE SEQUENCE [LARGE SCALE GENOMIC DNA]</scope>
    <source>
        <strain evidence="2 3">CBS 121591</strain>
    </source>
</reference>
<gene>
    <name evidence="2" type="ORF">BO82DRAFT_78472</name>
</gene>
<keyword evidence="3" id="KW-1185">Reference proteome</keyword>
<feature type="chain" id="PRO_5016394487" evidence="1">
    <location>
        <begin position="30"/>
        <end position="78"/>
    </location>
</feature>
<evidence type="ECO:0000313" key="3">
    <source>
        <dbReference type="Proteomes" id="UP000248340"/>
    </source>
</evidence>
<keyword evidence="1" id="KW-0732">Signal</keyword>
<organism evidence="2 3">
    <name type="scientific">Aspergillus uvarum CBS 121591</name>
    <dbReference type="NCBI Taxonomy" id="1448315"/>
    <lineage>
        <taxon>Eukaryota</taxon>
        <taxon>Fungi</taxon>
        <taxon>Dikarya</taxon>
        <taxon>Ascomycota</taxon>
        <taxon>Pezizomycotina</taxon>
        <taxon>Eurotiomycetes</taxon>
        <taxon>Eurotiomycetidae</taxon>
        <taxon>Eurotiales</taxon>
        <taxon>Aspergillaceae</taxon>
        <taxon>Aspergillus</taxon>
        <taxon>Aspergillus subgen. Circumdati</taxon>
    </lineage>
</organism>
<dbReference type="GeneID" id="37144291"/>
<dbReference type="EMBL" id="KZ821700">
    <property type="protein sequence ID" value="PYH81713.1"/>
    <property type="molecule type" value="Genomic_DNA"/>
</dbReference>
<dbReference type="VEuPathDB" id="FungiDB:BO82DRAFT_78472"/>
<dbReference type="RefSeq" id="XP_025491913.1">
    <property type="nucleotide sequence ID" value="XM_025641549.1"/>
</dbReference>
<name>A0A319CSI7_9EURO</name>
<dbReference type="Proteomes" id="UP000248340">
    <property type="component" value="Unassembled WGS sequence"/>
</dbReference>
<proteinExistence type="predicted"/>
<feature type="signal peptide" evidence="1">
    <location>
        <begin position="1"/>
        <end position="29"/>
    </location>
</feature>
<evidence type="ECO:0000313" key="2">
    <source>
        <dbReference type="EMBL" id="PYH81713.1"/>
    </source>
</evidence>
<protein>
    <submittedName>
        <fullName evidence="2">Uncharacterized protein</fullName>
    </submittedName>
</protein>
<dbReference type="AlphaFoldDB" id="A0A319CSI7"/>
<accession>A0A319CSI7</accession>
<sequence>MGKPTLRLFTPRPQTSLVLLLIVNPQCWYCPCSPHPDKNPDNFVLTSRSKVLLEYDSLVSSQPLLSMLGSILLLIPFL</sequence>